<reference evidence="2" key="1">
    <citation type="submission" date="2020-06" db="EMBL/GenBank/DDBJ databases">
        <title>Draft genome of Bugula neritina, a colonial animal packing powerful symbionts and potential medicines.</title>
        <authorList>
            <person name="Rayko M."/>
        </authorList>
    </citation>
    <scope>NUCLEOTIDE SEQUENCE [LARGE SCALE GENOMIC DNA]</scope>
    <source>
        <strain evidence="2">Kwan_BN1</strain>
    </source>
</reference>
<dbReference type="InterPro" id="IPR024887">
    <property type="entry name" value="Ashwin"/>
</dbReference>
<protein>
    <recommendedName>
        <fullName evidence="4">Ashwin</fullName>
    </recommendedName>
</protein>
<dbReference type="GO" id="GO:0048598">
    <property type="term" value="P:embryonic morphogenesis"/>
    <property type="evidence" value="ECO:0007669"/>
    <property type="project" value="InterPro"/>
</dbReference>
<feature type="region of interest" description="Disordered" evidence="1">
    <location>
        <begin position="133"/>
        <end position="168"/>
    </location>
</feature>
<gene>
    <name evidence="2" type="ORF">EB796_000191</name>
</gene>
<evidence type="ECO:0000313" key="3">
    <source>
        <dbReference type="Proteomes" id="UP000593567"/>
    </source>
</evidence>
<dbReference type="Pfam" id="PF15323">
    <property type="entry name" value="Ashwin"/>
    <property type="match status" value="1"/>
</dbReference>
<dbReference type="OrthoDB" id="10071059at2759"/>
<evidence type="ECO:0008006" key="4">
    <source>
        <dbReference type="Google" id="ProtNLM"/>
    </source>
</evidence>
<name>A0A7J7KTJ7_BUGNE</name>
<accession>A0A7J7KTJ7</accession>
<organism evidence="2 3">
    <name type="scientific">Bugula neritina</name>
    <name type="common">Brown bryozoan</name>
    <name type="synonym">Sertularia neritina</name>
    <dbReference type="NCBI Taxonomy" id="10212"/>
    <lineage>
        <taxon>Eukaryota</taxon>
        <taxon>Metazoa</taxon>
        <taxon>Spiralia</taxon>
        <taxon>Lophotrochozoa</taxon>
        <taxon>Bryozoa</taxon>
        <taxon>Gymnolaemata</taxon>
        <taxon>Cheilostomatida</taxon>
        <taxon>Flustrina</taxon>
        <taxon>Buguloidea</taxon>
        <taxon>Bugulidae</taxon>
        <taxon>Bugula</taxon>
    </lineage>
</organism>
<dbReference type="GO" id="GO:0072669">
    <property type="term" value="C:tRNA-splicing ligase complex"/>
    <property type="evidence" value="ECO:0007669"/>
    <property type="project" value="InterPro"/>
</dbReference>
<evidence type="ECO:0000256" key="1">
    <source>
        <dbReference type="SAM" id="MobiDB-lite"/>
    </source>
</evidence>
<keyword evidence="3" id="KW-1185">Reference proteome</keyword>
<proteinExistence type="predicted"/>
<evidence type="ECO:0000313" key="2">
    <source>
        <dbReference type="EMBL" id="KAF6041512.1"/>
    </source>
</evidence>
<sequence>MDTQDLTRLLIKRGVEVERHFDKYKLIDLFYKYVLPLPQRKHRPNRKGLLLAQSQQLLDKLKLVPPTTTNKLMKNHAVKRSALDRNDVPLKKQGLINSPLTSDSNQKVPLKLAVNFKRKVIKLGSSTISTEVQPVTTSTTHSNSTATQKVQTTAEPPEKKARAKITWP</sequence>
<comment type="caution">
    <text evidence="2">The sequence shown here is derived from an EMBL/GenBank/DDBJ whole genome shotgun (WGS) entry which is preliminary data.</text>
</comment>
<feature type="compositionally biased region" description="Low complexity" evidence="1">
    <location>
        <begin position="136"/>
        <end position="147"/>
    </location>
</feature>
<dbReference type="Proteomes" id="UP000593567">
    <property type="component" value="Unassembled WGS sequence"/>
</dbReference>
<dbReference type="AlphaFoldDB" id="A0A7J7KTJ7"/>
<dbReference type="EMBL" id="VXIV02000032">
    <property type="protein sequence ID" value="KAF6041512.1"/>
    <property type="molecule type" value="Genomic_DNA"/>
</dbReference>